<evidence type="ECO:0000313" key="2">
    <source>
        <dbReference type="Proteomes" id="UP001470230"/>
    </source>
</evidence>
<gene>
    <name evidence="1" type="ORF">M9Y10_035140</name>
</gene>
<dbReference type="EMBL" id="JAPFFF010000005">
    <property type="protein sequence ID" value="KAK8890365.1"/>
    <property type="molecule type" value="Genomic_DNA"/>
</dbReference>
<dbReference type="Proteomes" id="UP001470230">
    <property type="component" value="Unassembled WGS sequence"/>
</dbReference>
<accession>A0ABR2KGV8</accession>
<dbReference type="PANTHER" id="PTHR13677">
    <property type="entry name" value="LD41638P"/>
    <property type="match status" value="1"/>
</dbReference>
<dbReference type="InterPro" id="IPR024224">
    <property type="entry name" value="DENND6"/>
</dbReference>
<comment type="caution">
    <text evidence="1">The sequence shown here is derived from an EMBL/GenBank/DDBJ whole genome shotgun (WGS) entry which is preliminary data.</text>
</comment>
<evidence type="ECO:0008006" key="3">
    <source>
        <dbReference type="Google" id="ProtNLM"/>
    </source>
</evidence>
<sequence>MDKLPPICSAVILIKRVSDEMPKIVSLWPNNFSLGDEDLYFKASVNIHENSSSPSVFLFNTPMYSCISLNFEYNMINYSLVTLTEYPFFHFYKEIFQIACKDFQKNHSDSTPINRFYYIVTPISSIPKSSTPNSIIFLEASMEPLSISLQCFLPFSPHLVITFPSKEFEYTFTPNTFSYRDFDPTLFFNPTQCYFIWRALFMNQPILFYSKNPIIGSTSVIAAASLLSPLPFTDEMCLWLTETDPRFISVINEESKLMIAATNSASLVEANEHFKHVIYLDIEANNLPQDADIVKQLFTKMRRALILANAEFDRVVTEVDPYYDLIGGKLCTDQFAQTLKSYSKYDIPTIEEFKEWENTVSFKNWRRKRTIENCFRDGVLNTDPRAVFENKTKDEVEKIFSKMGELMEKYSNDTHVIAVLKKHKRIARDMLSSFH</sequence>
<proteinExistence type="predicted"/>
<evidence type="ECO:0000313" key="1">
    <source>
        <dbReference type="EMBL" id="KAK8890365.1"/>
    </source>
</evidence>
<reference evidence="1 2" key="1">
    <citation type="submission" date="2024-04" db="EMBL/GenBank/DDBJ databases">
        <title>Tritrichomonas musculus Genome.</title>
        <authorList>
            <person name="Alves-Ferreira E."/>
            <person name="Grigg M."/>
            <person name="Lorenzi H."/>
            <person name="Galac M."/>
        </authorList>
    </citation>
    <scope>NUCLEOTIDE SEQUENCE [LARGE SCALE GENOMIC DNA]</scope>
    <source>
        <strain evidence="1 2">EAF2021</strain>
    </source>
</reference>
<name>A0ABR2KGV8_9EUKA</name>
<organism evidence="1 2">
    <name type="scientific">Tritrichomonas musculus</name>
    <dbReference type="NCBI Taxonomy" id="1915356"/>
    <lineage>
        <taxon>Eukaryota</taxon>
        <taxon>Metamonada</taxon>
        <taxon>Parabasalia</taxon>
        <taxon>Tritrichomonadida</taxon>
        <taxon>Tritrichomonadidae</taxon>
        <taxon>Tritrichomonas</taxon>
    </lineage>
</organism>
<keyword evidence="2" id="KW-1185">Reference proteome</keyword>
<protein>
    <recommendedName>
        <fullName evidence="3">UDENN domain-containing protein</fullName>
    </recommendedName>
</protein>
<dbReference type="PANTHER" id="PTHR13677:SF0">
    <property type="entry name" value="LD41638P"/>
    <property type="match status" value="1"/>
</dbReference>